<protein>
    <recommendedName>
        <fullName evidence="7">Glycosyl hydrolase family 32 N-terminal domain-containing protein</fullName>
    </recommendedName>
</protein>
<keyword evidence="6" id="KW-1185">Reference proteome</keyword>
<dbReference type="EMBL" id="RAYQ01000018">
    <property type="protein sequence ID" value="RKI89944.1"/>
    <property type="molecule type" value="Genomic_DNA"/>
</dbReference>
<proteinExistence type="inferred from homology"/>
<evidence type="ECO:0000313" key="5">
    <source>
        <dbReference type="EMBL" id="RKI89944.1"/>
    </source>
</evidence>
<keyword evidence="3 4" id="KW-0326">Glycosidase</keyword>
<dbReference type="InterPro" id="IPR023296">
    <property type="entry name" value="Glyco_hydro_beta-prop_sf"/>
</dbReference>
<dbReference type="InterPro" id="IPR006710">
    <property type="entry name" value="Glyco_hydro_43"/>
</dbReference>
<evidence type="ECO:0000256" key="3">
    <source>
        <dbReference type="ARBA" id="ARBA00023295"/>
    </source>
</evidence>
<dbReference type="AlphaFoldDB" id="A0A3A9AFT8"/>
<sequence>MNIKAREDMSSAERIAFYDCEENKKYYQYGTGGGWKKYENNPVFGGKYGTCFDVTLLAEEDKSGSKLSNSLSEAAAQAQPVACRGWKDGKLLLRMWFSWRPQKGIGYTQSHDGINWSAPQLVLPPLQGSGWEADEVNRPTVIFHKGQYMMWYSGQMKPYREDGRSVIGFAVSHDGIIWERKAQPVIEPDQSWEKQAVMCPHVLYDEDEKLYKMWYAAGCNHEPDAIGYAESHDGVRWEKYHQNPILARDPAHLWEQHKVVAPCVVKENGWFYMFYVGHLHEERAQVGLARSRDGITGWEKHPDNPLIAPTQGAWDSVAVYKPFVMKVNGQWLMWYNGAAYEEPVWVFEQIGLAYAEANHLFPDAL</sequence>
<keyword evidence="2 4" id="KW-0378">Hydrolase</keyword>
<dbReference type="RefSeq" id="WP_120471377.1">
    <property type="nucleotide sequence ID" value="NZ_RAYQ01000018.1"/>
</dbReference>
<evidence type="ECO:0000313" key="6">
    <source>
        <dbReference type="Proteomes" id="UP000280696"/>
    </source>
</evidence>
<dbReference type="Gene3D" id="2.115.10.20">
    <property type="entry name" value="Glycosyl hydrolase domain, family 43"/>
    <property type="match status" value="2"/>
</dbReference>
<comment type="similarity">
    <text evidence="1 4">Belongs to the glycosyl hydrolase 43 family.</text>
</comment>
<dbReference type="PANTHER" id="PTHR35279">
    <property type="match status" value="1"/>
</dbReference>
<accession>A0A3A9AFT8</accession>
<dbReference type="GO" id="GO:0005975">
    <property type="term" value="P:carbohydrate metabolic process"/>
    <property type="evidence" value="ECO:0007669"/>
    <property type="project" value="InterPro"/>
</dbReference>
<dbReference type="OrthoDB" id="9799605at2"/>
<name>A0A3A9AFT8_9FIRM</name>
<evidence type="ECO:0000256" key="2">
    <source>
        <dbReference type="ARBA" id="ARBA00022801"/>
    </source>
</evidence>
<comment type="caution">
    <text evidence="5">The sequence shown here is derived from an EMBL/GenBank/DDBJ whole genome shotgun (WGS) entry which is preliminary data.</text>
</comment>
<evidence type="ECO:0000256" key="4">
    <source>
        <dbReference type="RuleBase" id="RU361187"/>
    </source>
</evidence>
<dbReference type="SUPFAM" id="SSF75005">
    <property type="entry name" value="Arabinanase/levansucrase/invertase"/>
    <property type="match status" value="1"/>
</dbReference>
<reference evidence="5 6" key="1">
    <citation type="submission" date="2018-09" db="EMBL/GenBank/DDBJ databases">
        <title>Murine metabolic-syndrome-specific gut microbial biobank.</title>
        <authorList>
            <person name="Liu C."/>
        </authorList>
    </citation>
    <scope>NUCLEOTIDE SEQUENCE [LARGE SCALE GENOMIC DNA]</scope>
    <source>
        <strain evidence="5 6">0.1xD8-82</strain>
    </source>
</reference>
<gene>
    <name evidence="5" type="ORF">D7V94_15825</name>
</gene>
<organism evidence="5 6">
    <name type="scientific">Parablautia intestinalis</name>
    <dbReference type="NCBI Taxonomy" id="2320100"/>
    <lineage>
        <taxon>Bacteria</taxon>
        <taxon>Bacillati</taxon>
        <taxon>Bacillota</taxon>
        <taxon>Clostridia</taxon>
        <taxon>Lachnospirales</taxon>
        <taxon>Lachnospiraceae</taxon>
        <taxon>Parablautia</taxon>
    </lineage>
</organism>
<dbReference type="GO" id="GO:0004553">
    <property type="term" value="F:hydrolase activity, hydrolyzing O-glycosyl compounds"/>
    <property type="evidence" value="ECO:0007669"/>
    <property type="project" value="InterPro"/>
</dbReference>
<dbReference type="Pfam" id="PF04616">
    <property type="entry name" value="Glyco_hydro_43"/>
    <property type="match status" value="1"/>
</dbReference>
<evidence type="ECO:0000256" key="1">
    <source>
        <dbReference type="ARBA" id="ARBA00009865"/>
    </source>
</evidence>
<dbReference type="PANTHER" id="PTHR35279:SF1">
    <property type="entry name" value="ARABINANASE_LEVANSUCRASE_INVERTASE"/>
    <property type="match status" value="1"/>
</dbReference>
<evidence type="ECO:0008006" key="7">
    <source>
        <dbReference type="Google" id="ProtNLM"/>
    </source>
</evidence>
<dbReference type="Proteomes" id="UP000280696">
    <property type="component" value="Unassembled WGS sequence"/>
</dbReference>